<dbReference type="InterPro" id="IPR014202">
    <property type="entry name" value="Spore_II_R"/>
</dbReference>
<dbReference type="Proteomes" id="UP000823982">
    <property type="component" value="Unassembled WGS sequence"/>
</dbReference>
<reference evidence="1" key="2">
    <citation type="journal article" date="2021" name="PeerJ">
        <title>Extensive microbial diversity within the chicken gut microbiome revealed by metagenomics and culture.</title>
        <authorList>
            <person name="Gilroy R."/>
            <person name="Ravi A."/>
            <person name="Getino M."/>
            <person name="Pursley I."/>
            <person name="Horton D.L."/>
            <person name="Alikhan N.F."/>
            <person name="Baker D."/>
            <person name="Gharbi K."/>
            <person name="Hall N."/>
            <person name="Watson M."/>
            <person name="Adriaenssens E.M."/>
            <person name="Foster-Nyarko E."/>
            <person name="Jarju S."/>
            <person name="Secka A."/>
            <person name="Antonio M."/>
            <person name="Oren A."/>
            <person name="Chaudhuri R.R."/>
            <person name="La Ragione R."/>
            <person name="Hildebrand F."/>
            <person name="Pallen M.J."/>
        </authorList>
    </citation>
    <scope>NUCLEOTIDE SEQUENCE</scope>
    <source>
        <strain evidence="1">CHK157-1446</strain>
    </source>
</reference>
<dbReference type="Pfam" id="PF09551">
    <property type="entry name" value="Spore_II_R"/>
    <property type="match status" value="1"/>
</dbReference>
<dbReference type="AlphaFoldDB" id="A0A9D1JHY5"/>
<reference evidence="1" key="1">
    <citation type="submission" date="2020-10" db="EMBL/GenBank/DDBJ databases">
        <authorList>
            <person name="Gilroy R."/>
        </authorList>
    </citation>
    <scope>NUCLEOTIDE SEQUENCE</scope>
    <source>
        <strain evidence="1">CHK157-1446</strain>
    </source>
</reference>
<comment type="caution">
    <text evidence="1">The sequence shown here is derived from an EMBL/GenBank/DDBJ whole genome shotgun (WGS) entry which is preliminary data.</text>
</comment>
<evidence type="ECO:0000313" key="1">
    <source>
        <dbReference type="EMBL" id="HIS24748.1"/>
    </source>
</evidence>
<gene>
    <name evidence="1" type="ORF">IAD01_05015</name>
</gene>
<organism evidence="1 2">
    <name type="scientific">Candidatus Faeciplasma gallinarum</name>
    <dbReference type="NCBI Taxonomy" id="2840799"/>
    <lineage>
        <taxon>Bacteria</taxon>
        <taxon>Bacillati</taxon>
        <taxon>Bacillota</taxon>
        <taxon>Clostridia</taxon>
        <taxon>Eubacteriales</taxon>
        <taxon>Oscillospiraceae</taxon>
        <taxon>Oscillospiraceae incertae sedis</taxon>
        <taxon>Candidatus Faeciplasma</taxon>
    </lineage>
</organism>
<evidence type="ECO:0000313" key="2">
    <source>
        <dbReference type="Proteomes" id="UP000823982"/>
    </source>
</evidence>
<name>A0A9D1JHY5_9FIRM</name>
<proteinExistence type="predicted"/>
<sequence length="217" mass="24068">MNTVTKGTSNAKSKKITAAIAVSLVLCIVVQIVSGVGEIEAMTDKLIRLHVVANSDSQIDQELKLKVRDAVLDKASEITAEAENKDEAETLIKGSLSALEDAASKELADNNCSLPVSVSYERAFVDRRQYDDFKLPFGSYDTLCVRIGEAKGKNWWCVLYPSLCVSCAVSIDECGSFSTEELTVVKEPQKVKFKLFFFELFEWVKSLFNDDAKLFEN</sequence>
<dbReference type="EMBL" id="DVIR01000045">
    <property type="protein sequence ID" value="HIS24748.1"/>
    <property type="molecule type" value="Genomic_DNA"/>
</dbReference>
<protein>
    <submittedName>
        <fullName evidence="1">Stage II sporulation protein R</fullName>
    </submittedName>
</protein>
<accession>A0A9D1JHY5</accession>